<comment type="caution">
    <text evidence="1">The sequence shown here is derived from an EMBL/GenBank/DDBJ whole genome shotgun (WGS) entry which is preliminary data.</text>
</comment>
<accession>A0ABW1YA09</accession>
<proteinExistence type="predicted"/>
<dbReference type="EMBL" id="JBHSWD010000001">
    <property type="protein sequence ID" value="MFC6591038.1"/>
    <property type="molecule type" value="Genomic_DNA"/>
</dbReference>
<evidence type="ECO:0000313" key="1">
    <source>
        <dbReference type="EMBL" id="MFC6591038.1"/>
    </source>
</evidence>
<dbReference type="Proteomes" id="UP001596297">
    <property type="component" value="Unassembled WGS sequence"/>
</dbReference>
<evidence type="ECO:0000313" key="2">
    <source>
        <dbReference type="Proteomes" id="UP001596297"/>
    </source>
</evidence>
<keyword evidence="2" id="KW-1185">Reference proteome</keyword>
<organism evidence="1 2">
    <name type="scientific">Deinococcus lacus</name>
    <dbReference type="NCBI Taxonomy" id="392561"/>
    <lineage>
        <taxon>Bacteria</taxon>
        <taxon>Thermotogati</taxon>
        <taxon>Deinococcota</taxon>
        <taxon>Deinococci</taxon>
        <taxon>Deinococcales</taxon>
        <taxon>Deinococcaceae</taxon>
        <taxon>Deinococcus</taxon>
    </lineage>
</organism>
<dbReference type="Pfam" id="PF06078">
    <property type="entry name" value="DUF937"/>
    <property type="match status" value="1"/>
</dbReference>
<reference evidence="2" key="1">
    <citation type="journal article" date="2019" name="Int. J. Syst. Evol. Microbiol.">
        <title>The Global Catalogue of Microorganisms (GCM) 10K type strain sequencing project: providing services to taxonomists for standard genome sequencing and annotation.</title>
        <authorList>
            <consortium name="The Broad Institute Genomics Platform"/>
            <consortium name="The Broad Institute Genome Sequencing Center for Infectious Disease"/>
            <person name="Wu L."/>
            <person name="Ma J."/>
        </authorList>
    </citation>
    <scope>NUCLEOTIDE SEQUENCE [LARGE SCALE GENOMIC DNA]</scope>
    <source>
        <strain evidence="2">CGMCC 1.15772</strain>
    </source>
</reference>
<protein>
    <submittedName>
        <fullName evidence="1">DUF937 domain-containing protein</fullName>
    </submittedName>
</protein>
<name>A0ABW1YA09_9DEIO</name>
<dbReference type="RefSeq" id="WP_380082044.1">
    <property type="nucleotide sequence ID" value="NZ_JBHSWD010000001.1"/>
</dbReference>
<gene>
    <name evidence="1" type="ORF">ACFP81_02650</name>
</gene>
<sequence>MDLFQLLGSLAGNPAVSQRLGAQPEQTGRALEAAVPLLLSALARNAGQGQAEAIAQAVGQHDPVGLERLAQGQLPDSGDGQRILGHIFGAQQGAAAKAVGQRAGLSPEQAMQLLALAAPWSWLTSTASARAAALPCPVLRPT</sequence>
<dbReference type="InterPro" id="IPR009282">
    <property type="entry name" value="DUF937"/>
</dbReference>